<keyword evidence="2" id="KW-0238">DNA-binding</keyword>
<dbReference type="InterPro" id="IPR050397">
    <property type="entry name" value="Env_Response_Regulators"/>
</dbReference>
<sequence length="231" mass="24836">MDRRPWPAKSVIASLASHQRRALFALGTPTEFAAEEVLVHQGETTKHVYVLIDGITKVTHSSHNGRRVLLAIRSRGDLIGEFAGLDDRPRIATVTATGPVAALALGHRDFASYMAQDPEAARAVSASVVGKFRSTTERVVDYSAHDAPVRLARVLYRLYRDHGVHQEDHVELGIPITQPELASIIGASEAAVQKALAGLRRHGIVSTGYRTTAITSLAALADAADIPADAR</sequence>
<dbReference type="OrthoDB" id="41390at2"/>
<proteinExistence type="predicted"/>
<dbReference type="InterPro" id="IPR018490">
    <property type="entry name" value="cNMP-bd_dom_sf"/>
</dbReference>
<dbReference type="EMBL" id="RJMB01000005">
    <property type="protein sequence ID" value="RNL85756.1"/>
    <property type="molecule type" value="Genomic_DNA"/>
</dbReference>
<dbReference type="RefSeq" id="WP_123200535.1">
    <property type="nucleotide sequence ID" value="NZ_RJMB01000005.1"/>
</dbReference>
<accession>A0A3N0ED34</accession>
<dbReference type="CDD" id="cd00038">
    <property type="entry name" value="CAP_ED"/>
    <property type="match status" value="1"/>
</dbReference>
<dbReference type="SUPFAM" id="SSF51206">
    <property type="entry name" value="cAMP-binding domain-like"/>
    <property type="match status" value="1"/>
</dbReference>
<dbReference type="Pfam" id="PF13545">
    <property type="entry name" value="HTH_Crp_2"/>
    <property type="match status" value="1"/>
</dbReference>
<evidence type="ECO:0000313" key="7">
    <source>
        <dbReference type="Proteomes" id="UP000269198"/>
    </source>
</evidence>
<evidence type="ECO:0000259" key="5">
    <source>
        <dbReference type="PROSITE" id="PS51063"/>
    </source>
</evidence>
<comment type="caution">
    <text evidence="6">The sequence shown here is derived from an EMBL/GenBank/DDBJ whole genome shotgun (WGS) entry which is preliminary data.</text>
</comment>
<dbReference type="GO" id="GO:0003677">
    <property type="term" value="F:DNA binding"/>
    <property type="evidence" value="ECO:0007669"/>
    <property type="project" value="UniProtKB-KW"/>
</dbReference>
<dbReference type="PROSITE" id="PS50042">
    <property type="entry name" value="CNMP_BINDING_3"/>
    <property type="match status" value="1"/>
</dbReference>
<dbReference type="InterPro" id="IPR000595">
    <property type="entry name" value="cNMP-bd_dom"/>
</dbReference>
<dbReference type="InterPro" id="IPR036388">
    <property type="entry name" value="WH-like_DNA-bd_sf"/>
</dbReference>
<dbReference type="Pfam" id="PF00027">
    <property type="entry name" value="cNMP_binding"/>
    <property type="match status" value="1"/>
</dbReference>
<dbReference type="PROSITE" id="PS51063">
    <property type="entry name" value="HTH_CRP_2"/>
    <property type="match status" value="1"/>
</dbReference>
<dbReference type="Proteomes" id="UP000269198">
    <property type="component" value="Unassembled WGS sequence"/>
</dbReference>
<dbReference type="GO" id="GO:0003700">
    <property type="term" value="F:DNA-binding transcription factor activity"/>
    <property type="evidence" value="ECO:0007669"/>
    <property type="project" value="TreeGrafter"/>
</dbReference>
<dbReference type="Gene3D" id="1.10.10.10">
    <property type="entry name" value="Winged helix-like DNA-binding domain superfamily/Winged helix DNA-binding domain"/>
    <property type="match status" value="1"/>
</dbReference>
<evidence type="ECO:0000256" key="2">
    <source>
        <dbReference type="ARBA" id="ARBA00023125"/>
    </source>
</evidence>
<dbReference type="PANTHER" id="PTHR24567">
    <property type="entry name" value="CRP FAMILY TRANSCRIPTIONAL REGULATORY PROTEIN"/>
    <property type="match status" value="1"/>
</dbReference>
<dbReference type="InterPro" id="IPR036390">
    <property type="entry name" value="WH_DNA-bd_sf"/>
</dbReference>
<gene>
    <name evidence="6" type="ORF">EFW17_07260</name>
</gene>
<name>A0A3N0ED34_9ACTN</name>
<keyword evidence="7" id="KW-1185">Reference proteome</keyword>
<protein>
    <submittedName>
        <fullName evidence="6">Crp/Fnr family transcriptional regulator</fullName>
    </submittedName>
</protein>
<organism evidence="6 7">
    <name type="scientific">Halostreptopolyspora alba</name>
    <dbReference type="NCBI Taxonomy" id="2487137"/>
    <lineage>
        <taxon>Bacteria</taxon>
        <taxon>Bacillati</taxon>
        <taxon>Actinomycetota</taxon>
        <taxon>Actinomycetes</taxon>
        <taxon>Streptosporangiales</taxon>
        <taxon>Nocardiopsidaceae</taxon>
        <taxon>Halostreptopolyspora</taxon>
    </lineage>
</organism>
<dbReference type="InterPro" id="IPR014710">
    <property type="entry name" value="RmlC-like_jellyroll"/>
</dbReference>
<dbReference type="InterPro" id="IPR012318">
    <property type="entry name" value="HTH_CRP"/>
</dbReference>
<evidence type="ECO:0000313" key="6">
    <source>
        <dbReference type="EMBL" id="RNL85756.1"/>
    </source>
</evidence>
<keyword evidence="3" id="KW-0804">Transcription</keyword>
<dbReference type="SMART" id="SM00100">
    <property type="entry name" value="cNMP"/>
    <property type="match status" value="1"/>
</dbReference>
<dbReference type="SUPFAM" id="SSF46785">
    <property type="entry name" value="Winged helix' DNA-binding domain"/>
    <property type="match status" value="1"/>
</dbReference>
<keyword evidence="1" id="KW-0805">Transcription regulation</keyword>
<feature type="domain" description="Cyclic nucleotide-binding" evidence="4">
    <location>
        <begin position="11"/>
        <end position="131"/>
    </location>
</feature>
<evidence type="ECO:0000256" key="1">
    <source>
        <dbReference type="ARBA" id="ARBA00023015"/>
    </source>
</evidence>
<dbReference type="PANTHER" id="PTHR24567:SF74">
    <property type="entry name" value="HTH-TYPE TRANSCRIPTIONAL REGULATOR ARCR"/>
    <property type="match status" value="1"/>
</dbReference>
<dbReference type="AlphaFoldDB" id="A0A3N0ED34"/>
<reference evidence="6 7" key="1">
    <citation type="submission" date="2018-11" db="EMBL/GenBank/DDBJ databases">
        <title>The genome draft of YIM 96095.</title>
        <authorList>
            <person name="Tang S.-K."/>
            <person name="Chunyu W.-X."/>
            <person name="Feng Y.-Z."/>
        </authorList>
    </citation>
    <scope>NUCLEOTIDE SEQUENCE [LARGE SCALE GENOMIC DNA]</scope>
    <source>
        <strain evidence="6 7">YIM 96095</strain>
    </source>
</reference>
<feature type="domain" description="HTH crp-type" evidence="5">
    <location>
        <begin position="145"/>
        <end position="218"/>
    </location>
</feature>
<evidence type="ECO:0000256" key="3">
    <source>
        <dbReference type="ARBA" id="ARBA00023163"/>
    </source>
</evidence>
<dbReference type="Gene3D" id="2.60.120.10">
    <property type="entry name" value="Jelly Rolls"/>
    <property type="match status" value="1"/>
</dbReference>
<evidence type="ECO:0000259" key="4">
    <source>
        <dbReference type="PROSITE" id="PS50042"/>
    </source>
</evidence>
<dbReference type="GO" id="GO:0005829">
    <property type="term" value="C:cytosol"/>
    <property type="evidence" value="ECO:0007669"/>
    <property type="project" value="TreeGrafter"/>
</dbReference>